<reference evidence="1 2" key="1">
    <citation type="submission" date="2018-10" db="EMBL/GenBank/DDBJ databases">
        <title>Notoacmeibacter sp. M2BS9Y-3-1, whole genome shotgun sequence.</title>
        <authorList>
            <person name="Tuo L."/>
        </authorList>
    </citation>
    <scope>NUCLEOTIDE SEQUENCE [LARGE SCALE GENOMIC DNA]</scope>
    <source>
        <strain evidence="1 2">M2BS9Y-3-1</strain>
    </source>
</reference>
<dbReference type="SUPFAM" id="SSF53254">
    <property type="entry name" value="Phosphoglycerate mutase-like"/>
    <property type="match status" value="1"/>
</dbReference>
<gene>
    <name evidence="1" type="ORF">D8780_05275</name>
</gene>
<name>A0A3L7JGU2_9HYPH</name>
<dbReference type="Gene3D" id="3.40.50.1240">
    <property type="entry name" value="Phosphoglycerate mutase-like"/>
    <property type="match status" value="1"/>
</dbReference>
<protein>
    <submittedName>
        <fullName evidence="1">Histidine phosphatase family protein</fullName>
    </submittedName>
</protein>
<dbReference type="Pfam" id="PF00300">
    <property type="entry name" value="His_Phos_1"/>
    <property type="match status" value="1"/>
</dbReference>
<dbReference type="InterPro" id="IPR029033">
    <property type="entry name" value="His_PPase_superfam"/>
</dbReference>
<comment type="caution">
    <text evidence="1">The sequence shown here is derived from an EMBL/GenBank/DDBJ whole genome shotgun (WGS) entry which is preliminary data.</text>
</comment>
<dbReference type="CDD" id="cd07067">
    <property type="entry name" value="HP_PGM_like"/>
    <property type="match status" value="1"/>
</dbReference>
<evidence type="ECO:0000313" key="1">
    <source>
        <dbReference type="EMBL" id="RLQ87702.1"/>
    </source>
</evidence>
<dbReference type="PANTHER" id="PTHR47623">
    <property type="entry name" value="OS09G0287300 PROTEIN"/>
    <property type="match status" value="1"/>
</dbReference>
<dbReference type="PANTHER" id="PTHR47623:SF1">
    <property type="entry name" value="OS09G0287300 PROTEIN"/>
    <property type="match status" value="1"/>
</dbReference>
<accession>A0A3L7JGU2</accession>
<dbReference type="EMBL" id="RCWN01000001">
    <property type="protein sequence ID" value="RLQ87702.1"/>
    <property type="molecule type" value="Genomic_DNA"/>
</dbReference>
<dbReference type="AlphaFoldDB" id="A0A3L7JGU2"/>
<organism evidence="1 2">
    <name type="scientific">Notoacmeibacter ruber</name>
    <dbReference type="NCBI Taxonomy" id="2670375"/>
    <lineage>
        <taxon>Bacteria</taxon>
        <taxon>Pseudomonadati</taxon>
        <taxon>Pseudomonadota</taxon>
        <taxon>Alphaproteobacteria</taxon>
        <taxon>Hyphomicrobiales</taxon>
        <taxon>Notoacmeibacteraceae</taxon>
        <taxon>Notoacmeibacter</taxon>
    </lineage>
</organism>
<proteinExistence type="predicted"/>
<keyword evidence="2" id="KW-1185">Reference proteome</keyword>
<dbReference type="Proteomes" id="UP000281094">
    <property type="component" value="Unassembled WGS sequence"/>
</dbReference>
<dbReference type="RefSeq" id="WP_121644667.1">
    <property type="nucleotide sequence ID" value="NZ_RCWN01000001.1"/>
</dbReference>
<sequence length="172" mass="18685">MSRLYLLRHAAAAWPQPGMKDFDRPLEPAGVTDARRVGKAMKQRHFLPDRTLCSTAVRARQTWGEISSGIEVETDSATFSDELYHSDIGTYSDLITESAGDGSLLVIGHNPMLEDVALALSGESEPDARRALRAGFAACGLAVIDFDGPIHSARPDKGFLKLFLRPQDLCGS</sequence>
<dbReference type="SMART" id="SM00855">
    <property type="entry name" value="PGAM"/>
    <property type="match status" value="1"/>
</dbReference>
<evidence type="ECO:0000313" key="2">
    <source>
        <dbReference type="Proteomes" id="UP000281094"/>
    </source>
</evidence>
<dbReference type="InterPro" id="IPR013078">
    <property type="entry name" value="His_Pase_superF_clade-1"/>
</dbReference>